<dbReference type="EMBL" id="BKCJ010304894">
    <property type="protein sequence ID" value="GEZ64650.1"/>
    <property type="molecule type" value="Genomic_DNA"/>
</dbReference>
<organism evidence="2">
    <name type="scientific">Tanacetum cinerariifolium</name>
    <name type="common">Dalmatian daisy</name>
    <name type="synonym">Chrysanthemum cinerariifolium</name>
    <dbReference type="NCBI Taxonomy" id="118510"/>
    <lineage>
        <taxon>Eukaryota</taxon>
        <taxon>Viridiplantae</taxon>
        <taxon>Streptophyta</taxon>
        <taxon>Embryophyta</taxon>
        <taxon>Tracheophyta</taxon>
        <taxon>Spermatophyta</taxon>
        <taxon>Magnoliopsida</taxon>
        <taxon>eudicotyledons</taxon>
        <taxon>Gunneridae</taxon>
        <taxon>Pentapetalae</taxon>
        <taxon>asterids</taxon>
        <taxon>campanulids</taxon>
        <taxon>Asterales</taxon>
        <taxon>Asteraceae</taxon>
        <taxon>Asteroideae</taxon>
        <taxon>Anthemideae</taxon>
        <taxon>Anthemidinae</taxon>
        <taxon>Tanacetum</taxon>
    </lineage>
</organism>
<protein>
    <recommendedName>
        <fullName evidence="3">Reverse transcriptase Ty1/copia-type domain-containing protein</fullName>
    </recommendedName>
</protein>
<feature type="region of interest" description="Disordered" evidence="1">
    <location>
        <begin position="62"/>
        <end position="86"/>
    </location>
</feature>
<comment type="caution">
    <text evidence="2">The sequence shown here is derived from an EMBL/GenBank/DDBJ whole genome shotgun (WGS) entry which is preliminary data.</text>
</comment>
<accession>A0A699IIK5</accession>
<reference evidence="2" key="1">
    <citation type="journal article" date="2019" name="Sci. Rep.">
        <title>Draft genome of Tanacetum cinerariifolium, the natural source of mosquito coil.</title>
        <authorList>
            <person name="Yamashiro T."/>
            <person name="Shiraishi A."/>
            <person name="Satake H."/>
            <person name="Nakayama K."/>
        </authorList>
    </citation>
    <scope>NUCLEOTIDE SEQUENCE</scope>
</reference>
<dbReference type="AlphaFoldDB" id="A0A699IIK5"/>
<name>A0A699IIK5_TANCI</name>
<evidence type="ECO:0008006" key="3">
    <source>
        <dbReference type="Google" id="ProtNLM"/>
    </source>
</evidence>
<evidence type="ECO:0000256" key="1">
    <source>
        <dbReference type="SAM" id="MobiDB-lite"/>
    </source>
</evidence>
<sequence>MNGSLILSRQISSRLDLTYAPSTITTQQPTEGKLDLLFEAMYDDYIGGQPLATPRTALAAQAPQDVDGLETQQHAQQQENQASLQPEIVSDNIPNAMFDDNTFNVKEALTDSAWIESMQEELLQFKRLDVWLLVPAPDNITPFTLKWLLKNKHDKENTVIRNKTCLVVRGYCQEEGLDFKESFALDSGFELTRFSDADYAGCKDTFKSTFGGAQFLGEKLLRTRALKKGKCSFMYIYPEQQEVQLYSIIEEEYNNMIPSTCALILPRLSHNRRDLPRNTRLDRVEVLEYQVKDQDPRSQACKRIFKRIPKNTRLQDSRRHKKDLQLIDHPLREDC</sequence>
<proteinExistence type="predicted"/>
<evidence type="ECO:0000313" key="2">
    <source>
        <dbReference type="EMBL" id="GEZ64650.1"/>
    </source>
</evidence>
<gene>
    <name evidence="2" type="ORF">Tci_536623</name>
</gene>
<feature type="compositionally biased region" description="Low complexity" evidence="1">
    <location>
        <begin position="72"/>
        <end position="85"/>
    </location>
</feature>